<dbReference type="Proteomes" id="UP000824469">
    <property type="component" value="Unassembled WGS sequence"/>
</dbReference>
<evidence type="ECO:0000313" key="1">
    <source>
        <dbReference type="EMBL" id="KAH9291834.1"/>
    </source>
</evidence>
<proteinExistence type="predicted"/>
<protein>
    <submittedName>
        <fullName evidence="1">Uncharacterized protein</fullName>
    </submittedName>
</protein>
<keyword evidence="2" id="KW-1185">Reference proteome</keyword>
<gene>
    <name evidence="1" type="ORF">KI387_042979</name>
</gene>
<dbReference type="EMBL" id="JAHRHJ020003381">
    <property type="protein sequence ID" value="KAH9291834.1"/>
    <property type="molecule type" value="Genomic_DNA"/>
</dbReference>
<comment type="caution">
    <text evidence="1">The sequence shown here is derived from an EMBL/GenBank/DDBJ whole genome shotgun (WGS) entry which is preliminary data.</text>
</comment>
<name>A0AA38F477_TAXCH</name>
<accession>A0AA38F477</accession>
<organism evidence="1 2">
    <name type="scientific">Taxus chinensis</name>
    <name type="common">Chinese yew</name>
    <name type="synonym">Taxus wallichiana var. chinensis</name>
    <dbReference type="NCBI Taxonomy" id="29808"/>
    <lineage>
        <taxon>Eukaryota</taxon>
        <taxon>Viridiplantae</taxon>
        <taxon>Streptophyta</taxon>
        <taxon>Embryophyta</taxon>
        <taxon>Tracheophyta</taxon>
        <taxon>Spermatophyta</taxon>
        <taxon>Pinopsida</taxon>
        <taxon>Pinidae</taxon>
        <taxon>Conifers II</taxon>
        <taxon>Cupressales</taxon>
        <taxon>Taxaceae</taxon>
        <taxon>Taxus</taxon>
    </lineage>
</organism>
<sequence>QELTAICDFLSLTQVDKLKYLTYMKEEGLMNPDLEQWNPSVGHPPGYNHHVSSMAMADKQATALKVIGGVASGLPSGGTVSSKSTTSFKDTVKHKSPSPPLHLSYIVDLAEEIPLLSLEKPKVLARLHSLSQLAVIGRFNGMWPSSSDLSL</sequence>
<dbReference type="AlphaFoldDB" id="A0AA38F477"/>
<feature type="non-terminal residue" evidence="1">
    <location>
        <position position="1"/>
    </location>
</feature>
<reference evidence="1 2" key="1">
    <citation type="journal article" date="2021" name="Nat. Plants">
        <title>The Taxus genome provides insights into paclitaxel biosynthesis.</title>
        <authorList>
            <person name="Xiong X."/>
            <person name="Gou J."/>
            <person name="Liao Q."/>
            <person name="Li Y."/>
            <person name="Zhou Q."/>
            <person name="Bi G."/>
            <person name="Li C."/>
            <person name="Du R."/>
            <person name="Wang X."/>
            <person name="Sun T."/>
            <person name="Guo L."/>
            <person name="Liang H."/>
            <person name="Lu P."/>
            <person name="Wu Y."/>
            <person name="Zhang Z."/>
            <person name="Ro D.K."/>
            <person name="Shang Y."/>
            <person name="Huang S."/>
            <person name="Yan J."/>
        </authorList>
    </citation>
    <scope>NUCLEOTIDE SEQUENCE [LARGE SCALE GENOMIC DNA]</scope>
    <source>
        <strain evidence="1">Ta-2019</strain>
    </source>
</reference>
<evidence type="ECO:0000313" key="2">
    <source>
        <dbReference type="Proteomes" id="UP000824469"/>
    </source>
</evidence>